<name>A0AAW0KCT2_QUESU</name>
<reference evidence="2 3" key="1">
    <citation type="journal article" date="2018" name="Sci. Data">
        <title>The draft genome sequence of cork oak.</title>
        <authorList>
            <person name="Ramos A.M."/>
            <person name="Usie A."/>
            <person name="Barbosa P."/>
            <person name="Barros P.M."/>
            <person name="Capote T."/>
            <person name="Chaves I."/>
            <person name="Simoes F."/>
            <person name="Abreu I."/>
            <person name="Carrasquinho I."/>
            <person name="Faro C."/>
            <person name="Guimaraes J.B."/>
            <person name="Mendonca D."/>
            <person name="Nobrega F."/>
            <person name="Rodrigues L."/>
            <person name="Saibo N.J.M."/>
            <person name="Varela M.C."/>
            <person name="Egas C."/>
            <person name="Matos J."/>
            <person name="Miguel C.M."/>
            <person name="Oliveira M.M."/>
            <person name="Ricardo C.P."/>
            <person name="Goncalves S."/>
        </authorList>
    </citation>
    <scope>NUCLEOTIDE SEQUENCE [LARGE SCALE GENOMIC DNA]</scope>
    <source>
        <strain evidence="3">cv. HL8</strain>
    </source>
</reference>
<organism evidence="2 3">
    <name type="scientific">Quercus suber</name>
    <name type="common">Cork oak</name>
    <dbReference type="NCBI Taxonomy" id="58331"/>
    <lineage>
        <taxon>Eukaryota</taxon>
        <taxon>Viridiplantae</taxon>
        <taxon>Streptophyta</taxon>
        <taxon>Embryophyta</taxon>
        <taxon>Tracheophyta</taxon>
        <taxon>Spermatophyta</taxon>
        <taxon>Magnoliopsida</taxon>
        <taxon>eudicotyledons</taxon>
        <taxon>Gunneridae</taxon>
        <taxon>Pentapetalae</taxon>
        <taxon>rosids</taxon>
        <taxon>fabids</taxon>
        <taxon>Fagales</taxon>
        <taxon>Fagaceae</taxon>
        <taxon>Quercus</taxon>
    </lineage>
</organism>
<gene>
    <name evidence="2" type="ORF">CFP56_022693</name>
</gene>
<evidence type="ECO:0000313" key="3">
    <source>
        <dbReference type="Proteomes" id="UP000237347"/>
    </source>
</evidence>
<feature type="region of interest" description="Disordered" evidence="1">
    <location>
        <begin position="98"/>
        <end position="126"/>
    </location>
</feature>
<keyword evidence="3" id="KW-1185">Reference proteome</keyword>
<protein>
    <submittedName>
        <fullName evidence="2">Uncharacterized protein</fullName>
    </submittedName>
</protein>
<dbReference type="EMBL" id="PKMF04000355">
    <property type="protein sequence ID" value="KAK7836354.1"/>
    <property type="molecule type" value="Genomic_DNA"/>
</dbReference>
<accession>A0AAW0KCT2</accession>
<sequence length="126" mass="13618">MADTIATNPVNGKFCHGLSLRHGDVKLSKASGRTWMNPVDNITPAAKALMKKKMSFSGRKAGMVFPSIGMQTPIAPATRMEAIAASLYLRAWVLSRPSSSVSHVQSPKAEEGSRRKTQTSNGEIEF</sequence>
<dbReference type="Proteomes" id="UP000237347">
    <property type="component" value="Unassembled WGS sequence"/>
</dbReference>
<proteinExistence type="predicted"/>
<comment type="caution">
    <text evidence="2">The sequence shown here is derived from an EMBL/GenBank/DDBJ whole genome shotgun (WGS) entry which is preliminary data.</text>
</comment>
<evidence type="ECO:0000256" key="1">
    <source>
        <dbReference type="SAM" id="MobiDB-lite"/>
    </source>
</evidence>
<dbReference type="AlphaFoldDB" id="A0AAW0KCT2"/>
<evidence type="ECO:0000313" key="2">
    <source>
        <dbReference type="EMBL" id="KAK7836354.1"/>
    </source>
</evidence>